<reference evidence="2" key="2">
    <citation type="submission" date="2021-04" db="EMBL/GenBank/DDBJ databases">
        <authorList>
            <person name="Gilroy R."/>
        </authorList>
    </citation>
    <scope>NUCLEOTIDE SEQUENCE</scope>
    <source>
        <strain evidence="2">ChiGjej6B6-14162</strain>
    </source>
</reference>
<dbReference type="Gene3D" id="2.120.10.30">
    <property type="entry name" value="TolB, C-terminal domain"/>
    <property type="match status" value="1"/>
</dbReference>
<keyword evidence="1" id="KW-1133">Transmembrane helix</keyword>
<evidence type="ECO:0000313" key="3">
    <source>
        <dbReference type="Proteomes" id="UP000886740"/>
    </source>
</evidence>
<reference evidence="2" key="1">
    <citation type="journal article" date="2021" name="PeerJ">
        <title>Extensive microbial diversity within the chicken gut microbiome revealed by metagenomics and culture.</title>
        <authorList>
            <person name="Gilroy R."/>
            <person name="Ravi A."/>
            <person name="Getino M."/>
            <person name="Pursley I."/>
            <person name="Horton D.L."/>
            <person name="Alikhan N.F."/>
            <person name="Baker D."/>
            <person name="Gharbi K."/>
            <person name="Hall N."/>
            <person name="Watson M."/>
            <person name="Adriaenssens E.M."/>
            <person name="Foster-Nyarko E."/>
            <person name="Jarju S."/>
            <person name="Secka A."/>
            <person name="Antonio M."/>
            <person name="Oren A."/>
            <person name="Chaudhuri R.R."/>
            <person name="La Ragione R."/>
            <person name="Hildebrand F."/>
            <person name="Pallen M.J."/>
        </authorList>
    </citation>
    <scope>NUCLEOTIDE SEQUENCE</scope>
    <source>
        <strain evidence="2">ChiGjej6B6-14162</strain>
    </source>
</reference>
<proteinExistence type="predicted"/>
<evidence type="ECO:0000256" key="1">
    <source>
        <dbReference type="SAM" id="Phobius"/>
    </source>
</evidence>
<feature type="transmembrane region" description="Helical" evidence="1">
    <location>
        <begin position="15"/>
        <end position="36"/>
    </location>
</feature>
<gene>
    <name evidence="2" type="ORF">H9977_09455</name>
</gene>
<evidence type="ECO:0000313" key="2">
    <source>
        <dbReference type="EMBL" id="HIX75240.1"/>
    </source>
</evidence>
<dbReference type="SUPFAM" id="SSF101898">
    <property type="entry name" value="NHL repeat"/>
    <property type="match status" value="1"/>
</dbReference>
<organism evidence="2 3">
    <name type="scientific">Candidatus Parabacteroides intestinipullorum</name>
    <dbReference type="NCBI Taxonomy" id="2838723"/>
    <lineage>
        <taxon>Bacteria</taxon>
        <taxon>Pseudomonadati</taxon>
        <taxon>Bacteroidota</taxon>
        <taxon>Bacteroidia</taxon>
        <taxon>Bacteroidales</taxon>
        <taxon>Tannerellaceae</taxon>
        <taxon>Parabacteroides</taxon>
    </lineage>
</organism>
<dbReference type="AlphaFoldDB" id="A0A9D1X9T2"/>
<accession>A0A9D1X9T2</accession>
<sequence length="345" mass="37300">MEENKDNNKISRKRFLNVCGSLVAAGGIVGVSGTLVHKMVSLPEQSESKLSPTWKREEGRTDSPYRRVAAFRAEGEILGFALLGDSLVVATPGRVDIYDRVGNPKGGFAVNGTIRDITVYADMIYLLQPTTIQVYDNQGKLSREWEACSEESDYCSIAVAKEQVYVTDAANKNICQYSADGNFKRFIQSPNGFVIPSYTFGITVMNDRIYCANSGRHQVESYTLDGEYIEAFGKPGGADGLFCGCCNPAFVEPTPAGELITSEKGKPRISCYTTDGTLRAVLLDGPAMGGGNKAYRVKLSAGDLFIAGKEQVSLFKYDKAVAATTACGSCDLDCPLKEGLEDILS</sequence>
<protein>
    <recommendedName>
        <fullName evidence="4">Twin-arginine translocation signal domain-containing protein</fullName>
    </recommendedName>
</protein>
<dbReference type="InterPro" id="IPR011042">
    <property type="entry name" value="6-blade_b-propeller_TolB-like"/>
</dbReference>
<name>A0A9D1X9T2_9BACT</name>
<comment type="caution">
    <text evidence="2">The sequence shown here is derived from an EMBL/GenBank/DDBJ whole genome shotgun (WGS) entry which is preliminary data.</text>
</comment>
<dbReference type="EMBL" id="DXEL01000065">
    <property type="protein sequence ID" value="HIX75240.1"/>
    <property type="molecule type" value="Genomic_DNA"/>
</dbReference>
<evidence type="ECO:0008006" key="4">
    <source>
        <dbReference type="Google" id="ProtNLM"/>
    </source>
</evidence>
<keyword evidence="1" id="KW-0812">Transmembrane</keyword>
<dbReference type="Proteomes" id="UP000886740">
    <property type="component" value="Unassembled WGS sequence"/>
</dbReference>
<keyword evidence="1" id="KW-0472">Membrane</keyword>